<accession>A0A5R9L585</accession>
<protein>
    <submittedName>
        <fullName evidence="1">Uncharacterized protein</fullName>
    </submittedName>
</protein>
<comment type="caution">
    <text evidence="1">The sequence shown here is derived from an EMBL/GenBank/DDBJ whole genome shotgun (WGS) entry which is preliminary data.</text>
</comment>
<sequence>MSADSKQLAYGRMVQELLSQSRASTWINDLWDMYTGYTLFAQQSGYDPQGHDKFVSFKTMVFFFQEIEKMEKAA</sequence>
<dbReference type="Proteomes" id="UP000306402">
    <property type="component" value="Unassembled WGS sequence"/>
</dbReference>
<dbReference type="RefSeq" id="WP_138364633.1">
    <property type="nucleotide sequence ID" value="NZ_VCEJ01000002.1"/>
</dbReference>
<keyword evidence="2" id="KW-1185">Reference proteome</keyword>
<proteinExistence type="predicted"/>
<organism evidence="1 2">
    <name type="scientific">Dyadobacter luticola</name>
    <dbReference type="NCBI Taxonomy" id="1979387"/>
    <lineage>
        <taxon>Bacteria</taxon>
        <taxon>Pseudomonadati</taxon>
        <taxon>Bacteroidota</taxon>
        <taxon>Cytophagia</taxon>
        <taxon>Cytophagales</taxon>
        <taxon>Spirosomataceae</taxon>
        <taxon>Dyadobacter</taxon>
    </lineage>
</organism>
<dbReference type="EMBL" id="VCEJ01000002">
    <property type="protein sequence ID" value="TLV03425.1"/>
    <property type="molecule type" value="Genomic_DNA"/>
</dbReference>
<evidence type="ECO:0000313" key="2">
    <source>
        <dbReference type="Proteomes" id="UP000306402"/>
    </source>
</evidence>
<reference evidence="1 2" key="1">
    <citation type="submission" date="2019-05" db="EMBL/GenBank/DDBJ databases">
        <authorList>
            <person name="Qu J.-H."/>
        </authorList>
    </citation>
    <scope>NUCLEOTIDE SEQUENCE [LARGE SCALE GENOMIC DNA]</scope>
    <source>
        <strain evidence="1 2">T17</strain>
    </source>
</reference>
<dbReference type="AlphaFoldDB" id="A0A5R9L585"/>
<gene>
    <name evidence="1" type="ORF">FEN17_07410</name>
</gene>
<dbReference type="OrthoDB" id="962980at2"/>
<evidence type="ECO:0000313" key="1">
    <source>
        <dbReference type="EMBL" id="TLV03425.1"/>
    </source>
</evidence>
<name>A0A5R9L585_9BACT</name>